<dbReference type="AlphaFoldDB" id="A0A3A3G7T2"/>
<dbReference type="InterPro" id="IPR037185">
    <property type="entry name" value="EmrE-like"/>
</dbReference>
<dbReference type="GO" id="GO:0005886">
    <property type="term" value="C:plasma membrane"/>
    <property type="evidence" value="ECO:0007669"/>
    <property type="project" value="UniProtKB-SubCell"/>
</dbReference>
<keyword evidence="3" id="KW-1003">Cell membrane</keyword>
<protein>
    <recommendedName>
        <fullName evidence="8">Guanidinium exporter</fullName>
    </recommendedName>
</protein>
<dbReference type="InterPro" id="IPR000390">
    <property type="entry name" value="Small_drug/metabolite_transptr"/>
</dbReference>
<organism evidence="11 12">
    <name type="scientific">Noviherbaspirillum sedimenti</name>
    <dbReference type="NCBI Taxonomy" id="2320865"/>
    <lineage>
        <taxon>Bacteria</taxon>
        <taxon>Pseudomonadati</taxon>
        <taxon>Pseudomonadota</taxon>
        <taxon>Betaproteobacteria</taxon>
        <taxon>Burkholderiales</taxon>
        <taxon>Oxalobacteraceae</taxon>
        <taxon>Noviherbaspirillum</taxon>
    </lineage>
</organism>
<keyword evidence="6 10" id="KW-0472">Membrane</keyword>
<evidence type="ECO:0000256" key="8">
    <source>
        <dbReference type="ARBA" id="ARBA00039168"/>
    </source>
</evidence>
<feature type="transmembrane region" description="Helical" evidence="10">
    <location>
        <begin position="84"/>
        <end position="102"/>
    </location>
</feature>
<evidence type="ECO:0000256" key="6">
    <source>
        <dbReference type="ARBA" id="ARBA00023136"/>
    </source>
</evidence>
<evidence type="ECO:0000256" key="2">
    <source>
        <dbReference type="ARBA" id="ARBA00022448"/>
    </source>
</evidence>
<dbReference type="PANTHER" id="PTHR30561:SF0">
    <property type="entry name" value="GUANIDINIUM EXPORTER"/>
    <property type="match status" value="1"/>
</dbReference>
<evidence type="ECO:0000256" key="3">
    <source>
        <dbReference type="ARBA" id="ARBA00022475"/>
    </source>
</evidence>
<feature type="transmembrane region" description="Helical" evidence="10">
    <location>
        <begin position="57"/>
        <end position="78"/>
    </location>
</feature>
<evidence type="ECO:0000256" key="7">
    <source>
        <dbReference type="ARBA" id="ARBA00038151"/>
    </source>
</evidence>
<feature type="transmembrane region" description="Helical" evidence="10">
    <location>
        <begin position="33"/>
        <end position="50"/>
    </location>
</feature>
<proteinExistence type="inferred from homology"/>
<comment type="similarity">
    <text evidence="7">Belongs to the drug/metabolite transporter (DMT) superfamily. Small multidrug resistance (SMR) (TC 2.A.7.1) family. Gdx/SugE subfamily.</text>
</comment>
<dbReference type="Pfam" id="PF00893">
    <property type="entry name" value="Multi_Drug_Res"/>
    <property type="match status" value="1"/>
</dbReference>
<dbReference type="PANTHER" id="PTHR30561">
    <property type="entry name" value="SMR FAMILY PROTON-DEPENDENT DRUG EFFLUX TRANSPORTER SUGE"/>
    <property type="match status" value="1"/>
</dbReference>
<reference evidence="12" key="1">
    <citation type="submission" date="2018-09" db="EMBL/GenBank/DDBJ databases">
        <authorList>
            <person name="Zhu H."/>
        </authorList>
    </citation>
    <scope>NUCLEOTIDE SEQUENCE [LARGE SCALE GENOMIC DNA]</scope>
    <source>
        <strain evidence="12">K1S02-23</strain>
    </source>
</reference>
<comment type="subcellular location">
    <subcellularLocation>
        <location evidence="1 9">Cell membrane</location>
        <topology evidence="1 9">Multi-pass membrane protein</topology>
    </subcellularLocation>
</comment>
<evidence type="ECO:0000256" key="5">
    <source>
        <dbReference type="ARBA" id="ARBA00022989"/>
    </source>
</evidence>
<dbReference type="SUPFAM" id="SSF103481">
    <property type="entry name" value="Multidrug resistance efflux transporter EmrE"/>
    <property type="match status" value="1"/>
</dbReference>
<dbReference type="Proteomes" id="UP000266327">
    <property type="component" value="Unassembled WGS sequence"/>
</dbReference>
<evidence type="ECO:0000313" key="11">
    <source>
        <dbReference type="EMBL" id="RJG02809.1"/>
    </source>
</evidence>
<accession>A0A3A3G7T2</accession>
<keyword evidence="2" id="KW-0813">Transport</keyword>
<evidence type="ECO:0000256" key="1">
    <source>
        <dbReference type="ARBA" id="ARBA00004651"/>
    </source>
</evidence>
<evidence type="ECO:0000313" key="12">
    <source>
        <dbReference type="Proteomes" id="UP000266327"/>
    </source>
</evidence>
<gene>
    <name evidence="11" type="ORF">D3878_15505</name>
</gene>
<dbReference type="GO" id="GO:0022857">
    <property type="term" value="F:transmembrane transporter activity"/>
    <property type="evidence" value="ECO:0007669"/>
    <property type="project" value="InterPro"/>
</dbReference>
<keyword evidence="4 9" id="KW-0812">Transmembrane</keyword>
<dbReference type="InterPro" id="IPR045324">
    <property type="entry name" value="Small_multidrug_res"/>
</dbReference>
<comment type="caution">
    <text evidence="11">The sequence shown here is derived from an EMBL/GenBank/DDBJ whole genome shotgun (WGS) entry which is preliminary data.</text>
</comment>
<dbReference type="FunFam" id="1.10.3730.20:FF:000001">
    <property type="entry name" value="Quaternary ammonium compound resistance transporter SugE"/>
    <property type="match status" value="1"/>
</dbReference>
<name>A0A3A3G7T2_9BURK</name>
<evidence type="ECO:0000256" key="4">
    <source>
        <dbReference type="ARBA" id="ARBA00022692"/>
    </source>
</evidence>
<keyword evidence="12" id="KW-1185">Reference proteome</keyword>
<dbReference type="GO" id="GO:1990961">
    <property type="term" value="P:xenobiotic detoxification by transmembrane export across the plasma membrane"/>
    <property type="evidence" value="ECO:0007669"/>
    <property type="project" value="UniProtKB-ARBA"/>
</dbReference>
<sequence length="106" mass="11170">MAWIMLVVAGILEVVWAYFMKQSNGFSRLTPSVITLVTMIASFALLSISMRTIPLGTAYTVWTGIGAIGAFVVGVAALGEQLNGMRACAALLIVCGLILMKLSSAD</sequence>
<evidence type="ECO:0000256" key="9">
    <source>
        <dbReference type="RuleBase" id="RU003942"/>
    </source>
</evidence>
<dbReference type="EMBL" id="QYUQ01000002">
    <property type="protein sequence ID" value="RJG02809.1"/>
    <property type="molecule type" value="Genomic_DNA"/>
</dbReference>
<evidence type="ECO:0000256" key="10">
    <source>
        <dbReference type="SAM" id="Phobius"/>
    </source>
</evidence>
<dbReference type="RefSeq" id="WP_119786309.1">
    <property type="nucleotide sequence ID" value="NZ_QYUQ01000002.1"/>
</dbReference>
<dbReference type="Gene3D" id="1.10.3730.20">
    <property type="match status" value="1"/>
</dbReference>
<keyword evidence="5 10" id="KW-1133">Transmembrane helix</keyword>
<dbReference type="OrthoDB" id="9808638at2"/>